<evidence type="ECO:0000313" key="9">
    <source>
        <dbReference type="EMBL" id="CDG83049.1"/>
    </source>
</evidence>
<dbReference type="EC" id="3.5.2.6" evidence="3 6"/>
<comment type="similarity">
    <text evidence="2 6">Belongs to the class-C beta-lactamase family.</text>
</comment>
<dbReference type="GO" id="GO:0008800">
    <property type="term" value="F:beta-lactamase activity"/>
    <property type="evidence" value="ECO:0007669"/>
    <property type="project" value="UniProtKB-UniRule"/>
</dbReference>
<dbReference type="Gene3D" id="3.40.710.10">
    <property type="entry name" value="DD-peptidase/beta-lactamase superfamily"/>
    <property type="match status" value="1"/>
</dbReference>
<dbReference type="InterPro" id="IPR001466">
    <property type="entry name" value="Beta-lactam-related"/>
</dbReference>
<dbReference type="KEGG" id="jag:GJA_2418"/>
<dbReference type="NCBIfam" id="NF033085">
    <property type="entry name" value="bla_class_C"/>
    <property type="match status" value="1"/>
</dbReference>
<evidence type="ECO:0000256" key="4">
    <source>
        <dbReference type="ARBA" id="ARBA00022801"/>
    </source>
</evidence>
<feature type="signal peptide" evidence="7">
    <location>
        <begin position="1"/>
        <end position="20"/>
    </location>
</feature>
<dbReference type="HOGENOM" id="CLU_020027_10_0_4"/>
<dbReference type="Pfam" id="PF00144">
    <property type="entry name" value="Beta-lactamase"/>
    <property type="match status" value="1"/>
</dbReference>
<dbReference type="eggNOG" id="COG1680">
    <property type="taxonomic scope" value="Bacteria"/>
</dbReference>
<evidence type="ECO:0000256" key="6">
    <source>
        <dbReference type="RuleBase" id="RU361140"/>
    </source>
</evidence>
<dbReference type="AlphaFoldDB" id="W0V2K2"/>
<keyword evidence="10" id="KW-1185">Reference proteome</keyword>
<feature type="chain" id="PRO_5004797517" description="Beta-lactamase" evidence="7">
    <location>
        <begin position="21"/>
        <end position="388"/>
    </location>
</feature>
<evidence type="ECO:0000259" key="8">
    <source>
        <dbReference type="Pfam" id="PF00144"/>
    </source>
</evidence>
<sequence>MKIIKLISLLACAFPLAGHAAGDAQPPLKDQVDSAVAALMKQYNIPGMAVGISVDGKRYFYNYGVASRDSKLPVDQDTLFEIGSISKTFTATLAAYAEVDGKLALSDKASKYLPALRGSSLDQVSLLNLATHTPGGMPLQFPDEVQSDEQVMNYFRQWKPAYAPDTYRTYANPGIGLLGWIAARSMDIPFEDALEKKLFPALGLKHSYIKVPASQFKHYAQGYNSKDAPVRVSPGPLAAEAYGVKTGTGDLLQFLEANMQLAKVDDQWQRAIKHTQTGYFRSGTLTQDLIWEQYAYPVELKPLLAGNSGDMAYHPNPATRIEPALPPQANVLINKTGSTNGFGGYVVFIPAKKTGIVILANKNYPVDARVTTAYQLLQALDGRQASKQ</sequence>
<dbReference type="InterPro" id="IPR012338">
    <property type="entry name" value="Beta-lactam/transpept-like"/>
</dbReference>
<dbReference type="InterPro" id="IPR058136">
    <property type="entry name" value="AmpC"/>
</dbReference>
<dbReference type="Proteomes" id="UP000027604">
    <property type="component" value="Chromosome I"/>
</dbReference>
<accession>W0V2K2</accession>
<dbReference type="OrthoDB" id="5377431at2"/>
<evidence type="ECO:0000256" key="3">
    <source>
        <dbReference type="ARBA" id="ARBA00012865"/>
    </source>
</evidence>
<dbReference type="InterPro" id="IPR001586">
    <property type="entry name" value="Beta-lactam_class-C_AS"/>
</dbReference>
<evidence type="ECO:0000256" key="2">
    <source>
        <dbReference type="ARBA" id="ARBA00007840"/>
    </source>
</evidence>
<dbReference type="PATRIC" id="fig|1349767.4.peg.4162"/>
<dbReference type="PANTHER" id="PTHR46825">
    <property type="entry name" value="D-ALANYL-D-ALANINE-CARBOXYPEPTIDASE/ENDOPEPTIDASE AMPH"/>
    <property type="match status" value="1"/>
</dbReference>
<proteinExistence type="inferred from homology"/>
<dbReference type="GO" id="GO:0030288">
    <property type="term" value="C:outer membrane-bounded periplasmic space"/>
    <property type="evidence" value="ECO:0007669"/>
    <property type="project" value="InterPro"/>
</dbReference>
<feature type="domain" description="Beta-lactamase-related" evidence="8">
    <location>
        <begin position="32"/>
        <end position="378"/>
    </location>
</feature>
<keyword evidence="4 6" id="KW-0378">Hydrolase</keyword>
<evidence type="ECO:0000256" key="7">
    <source>
        <dbReference type="SAM" id="SignalP"/>
    </source>
</evidence>
<evidence type="ECO:0000256" key="1">
    <source>
        <dbReference type="ARBA" id="ARBA00001526"/>
    </source>
</evidence>
<dbReference type="EMBL" id="HG322949">
    <property type="protein sequence ID" value="CDG83049.1"/>
    <property type="molecule type" value="Genomic_DNA"/>
</dbReference>
<dbReference type="InterPro" id="IPR050491">
    <property type="entry name" value="AmpC-like"/>
</dbReference>
<dbReference type="RefSeq" id="WP_038492143.1">
    <property type="nucleotide sequence ID" value="NZ_BCTH01000033.1"/>
</dbReference>
<protein>
    <recommendedName>
        <fullName evidence="3 6">Beta-lactamase</fullName>
        <ecNumber evidence="3 6">3.5.2.6</ecNumber>
    </recommendedName>
</protein>
<dbReference type="GO" id="GO:0017001">
    <property type="term" value="P:antibiotic catabolic process"/>
    <property type="evidence" value="ECO:0007669"/>
    <property type="project" value="InterPro"/>
</dbReference>
<keyword evidence="7" id="KW-0732">Signal</keyword>
<keyword evidence="5 6" id="KW-0046">Antibiotic resistance</keyword>
<dbReference type="STRING" id="1349767.GJA_2418"/>
<comment type="catalytic activity">
    <reaction evidence="1 6">
        <text>a beta-lactam + H2O = a substituted beta-amino acid</text>
        <dbReference type="Rhea" id="RHEA:20401"/>
        <dbReference type="ChEBI" id="CHEBI:15377"/>
        <dbReference type="ChEBI" id="CHEBI:35627"/>
        <dbReference type="ChEBI" id="CHEBI:140347"/>
        <dbReference type="EC" id="3.5.2.6"/>
    </reaction>
</comment>
<organism evidence="9 10">
    <name type="scientific">Janthinobacterium agaricidamnosum NBRC 102515 = DSM 9628</name>
    <dbReference type="NCBI Taxonomy" id="1349767"/>
    <lineage>
        <taxon>Bacteria</taxon>
        <taxon>Pseudomonadati</taxon>
        <taxon>Pseudomonadota</taxon>
        <taxon>Betaproteobacteria</taxon>
        <taxon>Burkholderiales</taxon>
        <taxon>Oxalobacteraceae</taxon>
        <taxon>Janthinobacterium</taxon>
    </lineage>
</organism>
<gene>
    <name evidence="9" type="primary">ampC</name>
    <name evidence="9" type="ORF">GJA_2418</name>
</gene>
<dbReference type="SUPFAM" id="SSF56601">
    <property type="entry name" value="beta-lactamase/transpeptidase-like"/>
    <property type="match status" value="1"/>
</dbReference>
<dbReference type="PANTHER" id="PTHR46825:SF8">
    <property type="entry name" value="BETA-LACTAMASE-RELATED"/>
    <property type="match status" value="1"/>
</dbReference>
<reference evidence="9 10" key="1">
    <citation type="journal article" date="2015" name="Genome Announc.">
        <title>Genome Sequence of Mushroom Soft-Rot Pathogen Janthinobacterium agaricidamnosum.</title>
        <authorList>
            <person name="Graupner K."/>
            <person name="Lackner G."/>
            <person name="Hertweck C."/>
        </authorList>
    </citation>
    <scope>NUCLEOTIDE SEQUENCE [LARGE SCALE GENOMIC DNA]</scope>
    <source>
        <strain evidence="10">NBRC 102515 / DSM 9628</strain>
    </source>
</reference>
<name>W0V2K2_9BURK</name>
<evidence type="ECO:0000256" key="5">
    <source>
        <dbReference type="ARBA" id="ARBA00023251"/>
    </source>
</evidence>
<dbReference type="PROSITE" id="PS00336">
    <property type="entry name" value="BETA_LACTAMASE_C"/>
    <property type="match status" value="1"/>
</dbReference>
<evidence type="ECO:0000313" key="10">
    <source>
        <dbReference type="Proteomes" id="UP000027604"/>
    </source>
</evidence>
<dbReference type="GO" id="GO:0046677">
    <property type="term" value="P:response to antibiotic"/>
    <property type="evidence" value="ECO:0007669"/>
    <property type="project" value="UniProtKB-UniRule"/>
</dbReference>